<gene>
    <name evidence="1" type="ORF">J2Z19_002098</name>
</gene>
<evidence type="ECO:0000313" key="1">
    <source>
        <dbReference type="EMBL" id="MBP1872386.1"/>
    </source>
</evidence>
<reference evidence="1" key="1">
    <citation type="submission" date="2021-03" db="EMBL/GenBank/DDBJ databases">
        <title>Genomic Encyclopedia of Type Strains, Phase IV (KMG-IV): sequencing the most valuable type-strain genomes for metagenomic binning, comparative biology and taxonomic classification.</title>
        <authorList>
            <person name="Goeker M."/>
        </authorList>
    </citation>
    <scope>NUCLEOTIDE SEQUENCE</scope>
    <source>
        <strain evidence="1">DSM 18131</strain>
    </source>
</reference>
<sequence>MQDIALIGPSFHFDRMTDPTDADAELTGNGWLAGPYASFELGSGVFHDTSLLYGGSWNDVDTEHFGDSFDTRRVMWDSKLQGQWQLGDATVLTPVLRAVLLSETVDDYSVSNGDGTQVDLKGFAQEQLRFSVGAELERACLLESGLLLTPGLGGTAGFAASDNIGAFGTVSAGLNISNDLNWDFDFSLLYGIESEGEQTVGAKEGAHVRF</sequence>
<dbReference type="Proteomes" id="UP000823773">
    <property type="component" value="Unassembled WGS sequence"/>
</dbReference>
<accession>A0ACC5SU50</accession>
<dbReference type="EMBL" id="JAGGJR010000003">
    <property type="protein sequence ID" value="MBP1872386.1"/>
    <property type="molecule type" value="Genomic_DNA"/>
</dbReference>
<name>A0ACC5SU50_ENSAD</name>
<keyword evidence="2" id="KW-1185">Reference proteome</keyword>
<evidence type="ECO:0000313" key="2">
    <source>
        <dbReference type="Proteomes" id="UP000823773"/>
    </source>
</evidence>
<proteinExistence type="predicted"/>
<comment type="caution">
    <text evidence="1">The sequence shown here is derived from an EMBL/GenBank/DDBJ whole genome shotgun (WGS) entry which is preliminary data.</text>
</comment>
<organism evidence="1 2">
    <name type="scientific">Ensifer adhaerens</name>
    <name type="common">Sinorhizobium morelense</name>
    <dbReference type="NCBI Taxonomy" id="106592"/>
    <lineage>
        <taxon>Bacteria</taxon>
        <taxon>Pseudomonadati</taxon>
        <taxon>Pseudomonadota</taxon>
        <taxon>Alphaproteobacteria</taxon>
        <taxon>Hyphomicrobiales</taxon>
        <taxon>Rhizobiaceae</taxon>
        <taxon>Sinorhizobium/Ensifer group</taxon>
        <taxon>Ensifer</taxon>
    </lineage>
</organism>
<protein>
    <submittedName>
        <fullName evidence="1">Uncharacterized protein</fullName>
    </submittedName>
</protein>